<name>A0A085N3M3_9BILA</name>
<protein>
    <submittedName>
        <fullName evidence="1">Uncharacterized protein</fullName>
    </submittedName>
</protein>
<accession>A0A085N3M3</accession>
<gene>
    <name evidence="1" type="ORF">M514_12355</name>
</gene>
<dbReference type="EMBL" id="KL367562">
    <property type="protein sequence ID" value="KFD64069.1"/>
    <property type="molecule type" value="Genomic_DNA"/>
</dbReference>
<feature type="non-terminal residue" evidence="1">
    <location>
        <position position="1"/>
    </location>
</feature>
<reference evidence="1" key="1">
    <citation type="journal article" date="2014" name="Nat. Genet.">
        <title>Genome and transcriptome of the porcine whipworm Trichuris suis.</title>
        <authorList>
            <person name="Jex A.R."/>
            <person name="Nejsum P."/>
            <person name="Schwarz E.M."/>
            <person name="Hu L."/>
            <person name="Young N.D."/>
            <person name="Hall R.S."/>
            <person name="Korhonen P.K."/>
            <person name="Liao S."/>
            <person name="Thamsborg S."/>
            <person name="Xia J."/>
            <person name="Xu P."/>
            <person name="Wang S."/>
            <person name="Scheerlinck J.P."/>
            <person name="Hofmann A."/>
            <person name="Sternberg P.W."/>
            <person name="Wang J."/>
            <person name="Gasser R.B."/>
        </authorList>
    </citation>
    <scope>NUCLEOTIDE SEQUENCE [LARGE SCALE GENOMIC DNA]</scope>
    <source>
        <strain evidence="1">DCEP-RM93F</strain>
    </source>
</reference>
<sequence>CRTRAHQCGGERAAILLMICTKGSSHGRSLRRHMNSRNPVPARTRTSPLHPRLEHLHLGWWPFGLHRMVICAVQKHILTSSMTPLTWRTD</sequence>
<dbReference type="AlphaFoldDB" id="A0A085N3M3"/>
<proteinExistence type="predicted"/>
<organism evidence="1">
    <name type="scientific">Trichuris suis</name>
    <name type="common">pig whipworm</name>
    <dbReference type="NCBI Taxonomy" id="68888"/>
    <lineage>
        <taxon>Eukaryota</taxon>
        <taxon>Metazoa</taxon>
        <taxon>Ecdysozoa</taxon>
        <taxon>Nematoda</taxon>
        <taxon>Enoplea</taxon>
        <taxon>Dorylaimia</taxon>
        <taxon>Trichinellida</taxon>
        <taxon>Trichuridae</taxon>
        <taxon>Trichuris</taxon>
    </lineage>
</organism>
<evidence type="ECO:0000313" key="1">
    <source>
        <dbReference type="EMBL" id="KFD64069.1"/>
    </source>
</evidence>
<dbReference type="Proteomes" id="UP000030758">
    <property type="component" value="Unassembled WGS sequence"/>
</dbReference>
<feature type="non-terminal residue" evidence="1">
    <location>
        <position position="90"/>
    </location>
</feature>